<name>A0A2S0MDT5_9BURK</name>
<evidence type="ECO:0000256" key="5">
    <source>
        <dbReference type="ARBA" id="ARBA00022984"/>
    </source>
</evidence>
<dbReference type="NCBIfam" id="NF004785">
    <property type="entry name" value="PRK06132.1-2"/>
    <property type="match status" value="1"/>
</dbReference>
<dbReference type="InterPro" id="IPR005490">
    <property type="entry name" value="LD_TPept_cat_dom"/>
</dbReference>
<evidence type="ECO:0000313" key="10">
    <source>
        <dbReference type="Proteomes" id="UP000239709"/>
    </source>
</evidence>
<evidence type="ECO:0000256" key="4">
    <source>
        <dbReference type="ARBA" id="ARBA00022960"/>
    </source>
</evidence>
<dbReference type="GO" id="GO:0071555">
    <property type="term" value="P:cell wall organization"/>
    <property type="evidence" value="ECO:0007669"/>
    <property type="project" value="UniProtKB-UniRule"/>
</dbReference>
<dbReference type="PANTHER" id="PTHR30582:SF2">
    <property type="entry name" value="L,D-TRANSPEPTIDASE YCIB-RELATED"/>
    <property type="match status" value="1"/>
</dbReference>
<keyword evidence="10" id="KW-1185">Reference proteome</keyword>
<evidence type="ECO:0000256" key="7">
    <source>
        <dbReference type="PROSITE-ProRule" id="PRU01373"/>
    </source>
</evidence>
<comment type="pathway">
    <text evidence="1 7">Cell wall biogenesis; peptidoglycan biosynthesis.</text>
</comment>
<dbReference type="AlphaFoldDB" id="A0A2S0MDT5"/>
<dbReference type="EMBL" id="CP027666">
    <property type="protein sequence ID" value="AVO34049.1"/>
    <property type="molecule type" value="Genomic_DNA"/>
</dbReference>
<evidence type="ECO:0000256" key="6">
    <source>
        <dbReference type="ARBA" id="ARBA00023316"/>
    </source>
</evidence>
<dbReference type="Proteomes" id="UP000239709">
    <property type="component" value="Chromosome"/>
</dbReference>
<dbReference type="Pfam" id="PF03734">
    <property type="entry name" value="YkuD"/>
    <property type="match status" value="1"/>
</dbReference>
<keyword evidence="3" id="KW-0808">Transferase</keyword>
<feature type="active site" description="Proton donor/acceptor" evidence="7">
    <location>
        <position position="119"/>
    </location>
</feature>
<dbReference type="GO" id="GO:0008360">
    <property type="term" value="P:regulation of cell shape"/>
    <property type="evidence" value="ECO:0007669"/>
    <property type="project" value="UniProtKB-UniRule"/>
</dbReference>
<proteinExistence type="inferred from homology"/>
<feature type="active site" description="Nucleophile" evidence="7">
    <location>
        <position position="132"/>
    </location>
</feature>
<dbReference type="PROSITE" id="PS52029">
    <property type="entry name" value="LD_TPASE"/>
    <property type="match status" value="1"/>
</dbReference>
<evidence type="ECO:0000256" key="2">
    <source>
        <dbReference type="ARBA" id="ARBA00005992"/>
    </source>
</evidence>
<dbReference type="Gene3D" id="2.40.440.10">
    <property type="entry name" value="L,D-transpeptidase catalytic domain-like"/>
    <property type="match status" value="1"/>
</dbReference>
<keyword evidence="5 7" id="KW-0573">Peptidoglycan synthesis</keyword>
<keyword evidence="6 7" id="KW-0961">Cell wall biogenesis/degradation</keyword>
<accession>A0A2S0MDT5</accession>
<dbReference type="SUPFAM" id="SSF141523">
    <property type="entry name" value="L,D-transpeptidase catalytic domain-like"/>
    <property type="match status" value="1"/>
</dbReference>
<dbReference type="InterPro" id="IPR038063">
    <property type="entry name" value="Transpep_catalytic_dom"/>
</dbReference>
<dbReference type="KEGG" id="otk:C6570_07150"/>
<sequence>MAGALGLIAPPLLAAPRGPDRTSQRAAYPLAPGRSFWVPELSPSGPVVAFVNLYTQHTQVYRNGIAVGYSSVSTGKPGHGTPSGLFTVLEKRRHHRSNLYSNAPMPWMIRLTWGGIAFHGGALPGYPASHGCIRLPMDFAARLFSVLGHGDTVAVLRHAPGAGLSPLPTLAPIDPQGQPLLQPGMIAAPTYWREERSATASAAPAQRMGTAAAASASTTAAMAPQASASASAPIAPASAMPLSLLASLPQRRLFVMRGGRMLASAALPEGVSAWSGATPVLVWSAKGQWEGAHGTQPSGLSDAQVWQQLLGGQAAWAERLRAHLVPGSTLAISPLPALSDVHTAAWGLTA</sequence>
<evidence type="ECO:0000259" key="8">
    <source>
        <dbReference type="PROSITE" id="PS52029"/>
    </source>
</evidence>
<evidence type="ECO:0000256" key="3">
    <source>
        <dbReference type="ARBA" id="ARBA00022679"/>
    </source>
</evidence>
<dbReference type="InterPro" id="IPR050979">
    <property type="entry name" value="LD-transpeptidase"/>
</dbReference>
<dbReference type="GO" id="GO:0071972">
    <property type="term" value="F:peptidoglycan L,D-transpeptidase activity"/>
    <property type="evidence" value="ECO:0007669"/>
    <property type="project" value="TreeGrafter"/>
</dbReference>
<dbReference type="PANTHER" id="PTHR30582">
    <property type="entry name" value="L,D-TRANSPEPTIDASE"/>
    <property type="match status" value="1"/>
</dbReference>
<gene>
    <name evidence="9" type="ORF">C6570_07150</name>
</gene>
<keyword evidence="4 7" id="KW-0133">Cell shape</keyword>
<dbReference type="UniPathway" id="UPA00219"/>
<evidence type="ECO:0000313" key="9">
    <source>
        <dbReference type="EMBL" id="AVO34049.1"/>
    </source>
</evidence>
<dbReference type="OrthoDB" id="463216at2"/>
<comment type="similarity">
    <text evidence="2">Belongs to the YkuD family.</text>
</comment>
<dbReference type="GO" id="GO:0018104">
    <property type="term" value="P:peptidoglycan-protein cross-linking"/>
    <property type="evidence" value="ECO:0007669"/>
    <property type="project" value="TreeGrafter"/>
</dbReference>
<dbReference type="CDD" id="cd16913">
    <property type="entry name" value="YkuD_like"/>
    <property type="match status" value="1"/>
</dbReference>
<reference evidence="9 10" key="1">
    <citation type="submission" date="2018-03" db="EMBL/GenBank/DDBJ databases">
        <title>Genome sequencing of Ottowia sp.</title>
        <authorList>
            <person name="Kim S.-J."/>
            <person name="Heo J."/>
            <person name="Kwon S.-W."/>
        </authorList>
    </citation>
    <scope>NUCLEOTIDE SEQUENCE [LARGE SCALE GENOMIC DNA]</scope>
    <source>
        <strain evidence="9 10">KADR8-3</strain>
    </source>
</reference>
<organism evidence="9 10">
    <name type="scientific">Ottowia oryzae</name>
    <dbReference type="NCBI Taxonomy" id="2109914"/>
    <lineage>
        <taxon>Bacteria</taxon>
        <taxon>Pseudomonadati</taxon>
        <taxon>Pseudomonadota</taxon>
        <taxon>Betaproteobacteria</taxon>
        <taxon>Burkholderiales</taxon>
        <taxon>Comamonadaceae</taxon>
        <taxon>Ottowia</taxon>
    </lineage>
</organism>
<dbReference type="GO" id="GO:0016740">
    <property type="term" value="F:transferase activity"/>
    <property type="evidence" value="ECO:0007669"/>
    <property type="project" value="UniProtKB-KW"/>
</dbReference>
<evidence type="ECO:0000256" key="1">
    <source>
        <dbReference type="ARBA" id="ARBA00004752"/>
    </source>
</evidence>
<feature type="domain" description="L,D-TPase catalytic" evidence="8">
    <location>
        <begin position="47"/>
        <end position="156"/>
    </location>
</feature>
<protein>
    <recommendedName>
        <fullName evidence="8">L,D-TPase catalytic domain-containing protein</fullName>
    </recommendedName>
</protein>
<dbReference type="GO" id="GO:0005576">
    <property type="term" value="C:extracellular region"/>
    <property type="evidence" value="ECO:0007669"/>
    <property type="project" value="TreeGrafter"/>
</dbReference>